<dbReference type="PROSITE" id="PS50994">
    <property type="entry name" value="INTEGRASE"/>
    <property type="match status" value="1"/>
</dbReference>
<dbReference type="Pfam" id="PF13976">
    <property type="entry name" value="gag_pre-integrs"/>
    <property type="match status" value="1"/>
</dbReference>
<reference evidence="3 4" key="1">
    <citation type="journal article" date="2012" name="Nat. Biotechnol.">
        <title>Draft genome sequence of pigeonpea (Cajanus cajan), an orphan legume crop of resource-poor farmers.</title>
        <authorList>
            <person name="Varshney R.K."/>
            <person name="Chen W."/>
            <person name="Li Y."/>
            <person name="Bharti A.K."/>
            <person name="Saxena R.K."/>
            <person name="Schlueter J.A."/>
            <person name="Donoghue M.T."/>
            <person name="Azam S."/>
            <person name="Fan G."/>
            <person name="Whaley A.M."/>
            <person name="Farmer A.D."/>
            <person name="Sheridan J."/>
            <person name="Iwata A."/>
            <person name="Tuteja R."/>
            <person name="Penmetsa R.V."/>
            <person name="Wu W."/>
            <person name="Upadhyaya H.D."/>
            <person name="Yang S.P."/>
            <person name="Shah T."/>
            <person name="Saxena K.B."/>
            <person name="Michael T."/>
            <person name="McCombie W.R."/>
            <person name="Yang B."/>
            <person name="Zhang G."/>
            <person name="Yang H."/>
            <person name="Wang J."/>
            <person name="Spillane C."/>
            <person name="Cook D.R."/>
            <person name="May G.D."/>
            <person name="Xu X."/>
            <person name="Jackson S.A."/>
        </authorList>
    </citation>
    <scope>NUCLEOTIDE SEQUENCE [LARGE SCALE GENOMIC DNA]</scope>
    <source>
        <strain evidence="4">cv. Asha</strain>
    </source>
</reference>
<feature type="non-terminal residue" evidence="3">
    <location>
        <position position="1"/>
    </location>
</feature>
<keyword evidence="1" id="KW-0645">Protease</keyword>
<keyword evidence="1" id="KW-0378">Hydrolase</keyword>
<dbReference type="Gramene" id="C.cajan_21411.t">
    <property type="protein sequence ID" value="C.cajan_21411.t"/>
    <property type="gene ID" value="C.cajan_21411"/>
</dbReference>
<dbReference type="AlphaFoldDB" id="A0A151TN24"/>
<name>A0A151TN24_CAJCA</name>
<keyword evidence="4" id="KW-1185">Reference proteome</keyword>
<dbReference type="Proteomes" id="UP000075243">
    <property type="component" value="Chromosome 4"/>
</dbReference>
<evidence type="ECO:0000259" key="2">
    <source>
        <dbReference type="PROSITE" id="PS50994"/>
    </source>
</evidence>
<dbReference type="InterPro" id="IPR012337">
    <property type="entry name" value="RNaseH-like_sf"/>
</dbReference>
<dbReference type="GO" id="GO:0015074">
    <property type="term" value="P:DNA integration"/>
    <property type="evidence" value="ECO:0007669"/>
    <property type="project" value="InterPro"/>
</dbReference>
<dbReference type="Gene3D" id="3.30.420.10">
    <property type="entry name" value="Ribonuclease H-like superfamily/Ribonuclease H"/>
    <property type="match status" value="1"/>
</dbReference>
<dbReference type="Pfam" id="PF22936">
    <property type="entry name" value="Pol_BBD"/>
    <property type="match status" value="1"/>
</dbReference>
<dbReference type="InterPro" id="IPR001584">
    <property type="entry name" value="Integrase_cat-core"/>
</dbReference>
<sequence length="653" mass="74279">QDQLLLSWLQSSMSKDMLTRVIGCKSSFQLWDKIHSYFHSHMNAKARQLRNELRNTSLENQTISEYVLRIQTLVDALTAIGDSVSPKEHLDIILEGLPEEYESTVSLISSRFDLLTIDEVETLLLGHESPHLAHQENQSAFSQRRGGRTNFRGGCFSNRAGRGRGRFAGYQCQVCHRYGHVASACYYRFDETYVPSSPLEAPAYHSTNQHANTSVCNNNWYPDSGASNHVTNVSQNIQQFTPFEGPDQIHVGNGQGLHINSTGVTTFHSPINPKFQFALNNLLFVPSITKNLISVSQFSKDNSVYFEFHPYICLVKSQDTKEVLLQGSVGPDGLYQFPALLPTPSTQSVQQVQPARSFSVNTTAKSYVSFATWHSRLGHPNVDVMKHVSRNFNIQLVTNNKSDFCTPCCLGKSHRLPSNLSKTVYNTPFDLVYSDLCGPAPVTSTCGYQYYVTFVDAHTRFTYLLKSKAQTFNVFKQFHAMVKNQYHHPIKALQTDWGGEYRSFTNYLNEVGIQHRLICPHTHHRNGVVERKHRHIIELGLTLLAQAELPMQFWDHAFLTGVYLINRLPSSSIQNAIPYHKLFHQPPDYLSLRIFGCSCFPHLRPYNKHKLQFRSQECVFVGYSTSHKGYKCLAADERLYISNDVVFNETKFP</sequence>
<dbReference type="InterPro" id="IPR039537">
    <property type="entry name" value="Retrotran_Ty1/copia-like"/>
</dbReference>
<evidence type="ECO:0000313" key="3">
    <source>
        <dbReference type="EMBL" id="KYP68420.1"/>
    </source>
</evidence>
<accession>A0A151TN24</accession>
<proteinExistence type="predicted"/>
<dbReference type="InterPro" id="IPR036397">
    <property type="entry name" value="RNaseH_sf"/>
</dbReference>
<dbReference type="PANTHER" id="PTHR42648">
    <property type="entry name" value="TRANSPOSASE, PUTATIVE-RELATED"/>
    <property type="match status" value="1"/>
</dbReference>
<dbReference type="GO" id="GO:0008233">
    <property type="term" value="F:peptidase activity"/>
    <property type="evidence" value="ECO:0007669"/>
    <property type="project" value="UniProtKB-KW"/>
</dbReference>
<dbReference type="InterPro" id="IPR025724">
    <property type="entry name" value="GAG-pre-integrase_dom"/>
</dbReference>
<evidence type="ECO:0000313" key="4">
    <source>
        <dbReference type="Proteomes" id="UP000075243"/>
    </source>
</evidence>
<protein>
    <submittedName>
        <fullName evidence="3">Retrovirus-related Pol polyprotein from transposon TNT 1-94</fullName>
    </submittedName>
</protein>
<dbReference type="InterPro" id="IPR054722">
    <property type="entry name" value="PolX-like_BBD"/>
</dbReference>
<evidence type="ECO:0000256" key="1">
    <source>
        <dbReference type="ARBA" id="ARBA00022670"/>
    </source>
</evidence>
<dbReference type="GO" id="GO:0003676">
    <property type="term" value="F:nucleic acid binding"/>
    <property type="evidence" value="ECO:0007669"/>
    <property type="project" value="InterPro"/>
</dbReference>
<organism evidence="3 4">
    <name type="scientific">Cajanus cajan</name>
    <name type="common">Pigeon pea</name>
    <name type="synonym">Cajanus indicus</name>
    <dbReference type="NCBI Taxonomy" id="3821"/>
    <lineage>
        <taxon>Eukaryota</taxon>
        <taxon>Viridiplantae</taxon>
        <taxon>Streptophyta</taxon>
        <taxon>Embryophyta</taxon>
        <taxon>Tracheophyta</taxon>
        <taxon>Spermatophyta</taxon>
        <taxon>Magnoliopsida</taxon>
        <taxon>eudicotyledons</taxon>
        <taxon>Gunneridae</taxon>
        <taxon>Pentapetalae</taxon>
        <taxon>rosids</taxon>
        <taxon>fabids</taxon>
        <taxon>Fabales</taxon>
        <taxon>Fabaceae</taxon>
        <taxon>Papilionoideae</taxon>
        <taxon>50 kb inversion clade</taxon>
        <taxon>NPAAA clade</taxon>
        <taxon>indigoferoid/millettioid clade</taxon>
        <taxon>Phaseoleae</taxon>
        <taxon>Cajanus</taxon>
    </lineage>
</organism>
<dbReference type="Pfam" id="PF14223">
    <property type="entry name" value="Retrotran_gag_2"/>
    <property type="match status" value="1"/>
</dbReference>
<dbReference type="PANTHER" id="PTHR42648:SF26">
    <property type="entry name" value="INTEGRASE CATALYTIC DOMAIN-CONTAINING PROTEIN"/>
    <property type="match status" value="1"/>
</dbReference>
<dbReference type="Pfam" id="PF25597">
    <property type="entry name" value="SH3_retrovirus"/>
    <property type="match status" value="1"/>
</dbReference>
<dbReference type="OMA" id="HWHIVET"/>
<feature type="domain" description="Integrase catalytic" evidence="2">
    <location>
        <begin position="424"/>
        <end position="586"/>
    </location>
</feature>
<dbReference type="SUPFAM" id="SSF53098">
    <property type="entry name" value="Ribonuclease H-like"/>
    <property type="match status" value="1"/>
</dbReference>
<dbReference type="EMBL" id="CM003606">
    <property type="protein sequence ID" value="KYP68420.1"/>
    <property type="molecule type" value="Genomic_DNA"/>
</dbReference>
<dbReference type="GO" id="GO:0006508">
    <property type="term" value="P:proteolysis"/>
    <property type="evidence" value="ECO:0007669"/>
    <property type="project" value="UniProtKB-KW"/>
</dbReference>
<dbReference type="InterPro" id="IPR057670">
    <property type="entry name" value="SH3_retrovirus"/>
</dbReference>
<gene>
    <name evidence="3" type="ORF">KK1_022044</name>
</gene>